<evidence type="ECO:0000313" key="6">
    <source>
        <dbReference type="Proteomes" id="UP001642409"/>
    </source>
</evidence>
<proteinExistence type="predicted"/>
<dbReference type="EMBL" id="CAXDID020000280">
    <property type="protein sequence ID" value="CAL6069818.1"/>
    <property type="molecule type" value="Genomic_DNA"/>
</dbReference>
<evidence type="ECO:0000313" key="4">
    <source>
        <dbReference type="EMBL" id="CAL6069818.1"/>
    </source>
</evidence>
<dbReference type="EMBL" id="CAXDID020000955">
    <property type="protein sequence ID" value="CAL6116099.1"/>
    <property type="molecule type" value="Genomic_DNA"/>
</dbReference>
<keyword evidence="1" id="KW-1133">Transmembrane helix</keyword>
<evidence type="ECO:0000313" key="2">
    <source>
        <dbReference type="EMBL" id="CAI9964375.1"/>
    </source>
</evidence>
<reference evidence="3" key="1">
    <citation type="submission" date="2023-06" db="EMBL/GenBank/DDBJ databases">
        <authorList>
            <person name="Kurt Z."/>
        </authorList>
    </citation>
    <scope>NUCLEOTIDE SEQUENCE</scope>
</reference>
<accession>A0AA86R4R9</accession>
<keyword evidence="1" id="KW-0812">Transmembrane</keyword>
<keyword evidence="6" id="KW-1185">Reference proteome</keyword>
<name>A0AA86R4R9_9EUKA</name>
<protein>
    <submittedName>
        <fullName evidence="4">Hypothetical_protein</fullName>
    </submittedName>
</protein>
<evidence type="ECO:0000256" key="1">
    <source>
        <dbReference type="SAM" id="Phobius"/>
    </source>
</evidence>
<dbReference type="EMBL" id="CATOUU010000976">
    <property type="protein sequence ID" value="CAI9964375.1"/>
    <property type="molecule type" value="Genomic_DNA"/>
</dbReference>
<evidence type="ECO:0000313" key="5">
    <source>
        <dbReference type="EMBL" id="CAL6116099.1"/>
    </source>
</evidence>
<organism evidence="3">
    <name type="scientific">Hexamita inflata</name>
    <dbReference type="NCBI Taxonomy" id="28002"/>
    <lineage>
        <taxon>Eukaryota</taxon>
        <taxon>Metamonada</taxon>
        <taxon>Diplomonadida</taxon>
        <taxon>Hexamitidae</taxon>
        <taxon>Hexamitinae</taxon>
        <taxon>Hexamita</taxon>
    </lineage>
</organism>
<gene>
    <name evidence="2" type="ORF">HINF_LOCUS52020</name>
    <name evidence="4" type="ORF">HINF_LOCUS54159</name>
    <name evidence="3" type="ORF">HINF_LOCUS54716</name>
    <name evidence="5" type="ORF">HINF_LOCUS78913</name>
</gene>
<dbReference type="AlphaFoldDB" id="A0AA86R4R9"/>
<keyword evidence="1" id="KW-0472">Membrane</keyword>
<dbReference type="EMBL" id="CATOUU010001011">
    <property type="protein sequence ID" value="CAI9967071.1"/>
    <property type="molecule type" value="Genomic_DNA"/>
</dbReference>
<evidence type="ECO:0000313" key="3">
    <source>
        <dbReference type="EMBL" id="CAI9967071.1"/>
    </source>
</evidence>
<dbReference type="Proteomes" id="UP001642409">
    <property type="component" value="Unassembled WGS sequence"/>
</dbReference>
<comment type="caution">
    <text evidence="3">The sequence shown here is derived from an EMBL/GenBank/DDBJ whole genome shotgun (WGS) entry which is preliminary data.</text>
</comment>
<reference evidence="4 6" key="2">
    <citation type="submission" date="2024-07" db="EMBL/GenBank/DDBJ databases">
        <authorList>
            <person name="Akdeniz Z."/>
        </authorList>
    </citation>
    <scope>NUCLEOTIDE SEQUENCE [LARGE SCALE GENOMIC DNA]</scope>
</reference>
<sequence>MTGEPRSTVFMKACCKVFGNRCCRLLFLKTAFNVILVKQPQLSGVCGFKYLAAKSLCHNSCRRRCNGDFVITLSPKQQYFRDFHLAASSVVIASFEAVIVVSYLALLCGLFVEWRRLVRRNCAISRASCI</sequence>
<feature type="transmembrane region" description="Helical" evidence="1">
    <location>
        <begin position="83"/>
        <end position="112"/>
    </location>
</feature>